<gene>
    <name evidence="1" type="ORF">RFULGI_LOCUS823</name>
</gene>
<comment type="caution">
    <text evidence="1">The sequence shown here is derived from an EMBL/GenBank/DDBJ whole genome shotgun (WGS) entry which is preliminary data.</text>
</comment>
<keyword evidence="2" id="KW-1185">Reference proteome</keyword>
<dbReference type="OrthoDB" id="2352828at2759"/>
<organism evidence="1 2">
    <name type="scientific">Racocetra fulgida</name>
    <dbReference type="NCBI Taxonomy" id="60492"/>
    <lineage>
        <taxon>Eukaryota</taxon>
        <taxon>Fungi</taxon>
        <taxon>Fungi incertae sedis</taxon>
        <taxon>Mucoromycota</taxon>
        <taxon>Glomeromycotina</taxon>
        <taxon>Glomeromycetes</taxon>
        <taxon>Diversisporales</taxon>
        <taxon>Gigasporaceae</taxon>
        <taxon>Racocetra</taxon>
    </lineage>
</organism>
<name>A0A9N8Z2L0_9GLOM</name>
<proteinExistence type="predicted"/>
<evidence type="ECO:0000313" key="1">
    <source>
        <dbReference type="EMBL" id="CAG8464295.1"/>
    </source>
</evidence>
<sequence length="128" mass="15228">MSDNKKKKQTNNTNIYLKQINNESASLPPTISPFKLQAARKKKQQKVDTDWAEVYSRIIQFETLYNYFKDKTFKWEDDKNKEINKQIKLSIPNGMSTKMTRWRKVYDLIAFIKVKDIDIDAFLNEITI</sequence>
<accession>A0A9N8Z2L0</accession>
<dbReference type="Proteomes" id="UP000789396">
    <property type="component" value="Unassembled WGS sequence"/>
</dbReference>
<protein>
    <submittedName>
        <fullName evidence="1">497_t:CDS:1</fullName>
    </submittedName>
</protein>
<dbReference type="EMBL" id="CAJVPZ010000409">
    <property type="protein sequence ID" value="CAG8464295.1"/>
    <property type="molecule type" value="Genomic_DNA"/>
</dbReference>
<reference evidence="1" key="1">
    <citation type="submission" date="2021-06" db="EMBL/GenBank/DDBJ databases">
        <authorList>
            <person name="Kallberg Y."/>
            <person name="Tangrot J."/>
            <person name="Rosling A."/>
        </authorList>
    </citation>
    <scope>NUCLEOTIDE SEQUENCE</scope>
    <source>
        <strain evidence="1">IN212</strain>
    </source>
</reference>
<evidence type="ECO:0000313" key="2">
    <source>
        <dbReference type="Proteomes" id="UP000789396"/>
    </source>
</evidence>
<dbReference type="AlphaFoldDB" id="A0A9N8Z2L0"/>